<dbReference type="Proteomes" id="UP000094741">
    <property type="component" value="Unassembled WGS sequence"/>
</dbReference>
<dbReference type="OrthoDB" id="7055710at2"/>
<reference evidence="1 2" key="1">
    <citation type="journal article" date="2012" name="Science">
        <title>Ecological populations of bacteria act as socially cohesive units of antibiotic production and resistance.</title>
        <authorList>
            <person name="Cordero O.X."/>
            <person name="Wildschutte H."/>
            <person name="Kirkup B."/>
            <person name="Proehl S."/>
            <person name="Ngo L."/>
            <person name="Hussain F."/>
            <person name="Le Roux F."/>
            <person name="Mincer T."/>
            <person name="Polz M.F."/>
        </authorList>
    </citation>
    <scope>NUCLEOTIDE SEQUENCE [LARGE SCALE GENOMIC DNA]</scope>
    <source>
        <strain evidence="1 2">ZF-129</strain>
    </source>
</reference>
<name>A0A1E5B9K8_9VIBR</name>
<proteinExistence type="predicted"/>
<protein>
    <submittedName>
        <fullName evidence="1">Uncharacterized protein</fullName>
    </submittedName>
</protein>
<dbReference type="EMBL" id="AJYQ02000137">
    <property type="protein sequence ID" value="OEE30597.1"/>
    <property type="molecule type" value="Genomic_DNA"/>
</dbReference>
<evidence type="ECO:0000313" key="1">
    <source>
        <dbReference type="EMBL" id="OEE30597.1"/>
    </source>
</evidence>
<evidence type="ECO:0000313" key="2">
    <source>
        <dbReference type="Proteomes" id="UP000094741"/>
    </source>
</evidence>
<comment type="caution">
    <text evidence="1">The sequence shown here is derived from an EMBL/GenBank/DDBJ whole genome shotgun (WGS) entry which is preliminary data.</text>
</comment>
<gene>
    <name evidence="1" type="ORF">A1QO_14795</name>
</gene>
<dbReference type="AlphaFoldDB" id="A0A1E5B9K8"/>
<accession>A0A1E5B9K8</accession>
<organism evidence="1 2">
    <name type="scientific">Vibrio genomosp. F10 str. ZF-129</name>
    <dbReference type="NCBI Taxonomy" id="1187848"/>
    <lineage>
        <taxon>Bacteria</taxon>
        <taxon>Pseudomonadati</taxon>
        <taxon>Pseudomonadota</taxon>
        <taxon>Gammaproteobacteria</taxon>
        <taxon>Vibrionales</taxon>
        <taxon>Vibrionaceae</taxon>
        <taxon>Vibrio</taxon>
    </lineage>
</organism>
<dbReference type="STRING" id="1187848.A1QO_14795"/>
<sequence>MNTIAHDSLVKYGIAISHHGEQIAYGKSGSGNTALIFIHCWSLDSSMAVSGLAFCLQPVSLK</sequence>